<dbReference type="Gene3D" id="2.120.10.10">
    <property type="match status" value="1"/>
</dbReference>
<organism evidence="1 2">
    <name type="scientific">Paenibacillus gyeongsangnamensis</name>
    <dbReference type="NCBI Taxonomy" id="3388067"/>
    <lineage>
        <taxon>Bacteria</taxon>
        <taxon>Bacillati</taxon>
        <taxon>Bacillota</taxon>
        <taxon>Bacilli</taxon>
        <taxon>Bacillales</taxon>
        <taxon>Paenibacillaceae</taxon>
        <taxon>Paenibacillus</taxon>
    </lineage>
</organism>
<proteinExistence type="predicted"/>
<dbReference type="InterPro" id="IPR015943">
    <property type="entry name" value="WD40/YVTN_repeat-like_dom_sf"/>
</dbReference>
<accession>A0ABT4QHG1</accession>
<dbReference type="RefSeq" id="WP_269884825.1">
    <property type="nucleotide sequence ID" value="NZ_JAQAGZ010000022.1"/>
</dbReference>
<comment type="caution">
    <text evidence="1">The sequence shown here is derived from an EMBL/GenBank/DDBJ whole genome shotgun (WGS) entry which is preliminary data.</text>
</comment>
<dbReference type="InterPro" id="IPR036278">
    <property type="entry name" value="Sialidase_sf"/>
</dbReference>
<protein>
    <submittedName>
        <fullName evidence="1">Sialidase family protein</fullName>
    </submittedName>
</protein>
<gene>
    <name evidence="1" type="ORF">O9H85_28670</name>
</gene>
<dbReference type="EMBL" id="JAQAGZ010000022">
    <property type="protein sequence ID" value="MCZ8516296.1"/>
    <property type="molecule type" value="Genomic_DNA"/>
</dbReference>
<keyword evidence="2" id="KW-1185">Reference proteome</keyword>
<evidence type="ECO:0000313" key="2">
    <source>
        <dbReference type="Proteomes" id="UP001527882"/>
    </source>
</evidence>
<name>A0ABT4QHG1_9BACL</name>
<evidence type="ECO:0000313" key="1">
    <source>
        <dbReference type="EMBL" id="MCZ8516296.1"/>
    </source>
</evidence>
<sequence>MANFQVTPGGNPKNEPSVAANLLDANIVVAVATDNTTGSPRTGLYRSLNAGSTWTNALLPLPAQFTGAEANFVAYGFPSTFLVSAHLFPGNFGGTTGVYRSTDNGATFTGPVLVAQGQGTFINNDETLIAIDNSQASPFLGNAYLAYNHQFNVNIAGGSVSFIQRSVDNGISFQTPIRLSNEAELVERTDVAVGFTGIVYAGWITLDPAPAFKLRRSLDGGATFQPEVVISAVTLVPSPLPVTNYAFRCLTFPNVETDRSATATNGTVYAVWQDNRLGYADIFISKSFDEGVTWTAPMKVTDSPAGSQNFFPAIAVSPITGRVNIIYYTNRLNGFNLDVFVAQSMDGGNTFINTRVTTVSFDPNAGSTGGPTTYIGDYIDVDIIVPNDFIAVWMDTRPGTQTIFAGNNL</sequence>
<dbReference type="SUPFAM" id="SSF50939">
    <property type="entry name" value="Sialidases"/>
    <property type="match status" value="1"/>
</dbReference>
<dbReference type="CDD" id="cd15482">
    <property type="entry name" value="Sialidase_non-viral"/>
    <property type="match status" value="1"/>
</dbReference>
<dbReference type="Gene3D" id="2.130.10.10">
    <property type="entry name" value="YVTN repeat-like/Quinoprotein amine dehydrogenase"/>
    <property type="match status" value="1"/>
</dbReference>
<reference evidence="1 2" key="1">
    <citation type="submission" date="2022-12" db="EMBL/GenBank/DDBJ databases">
        <title>Draft genome sequence of Paenibacillus sp. dW9.</title>
        <authorList>
            <person name="Choi E.-W."/>
            <person name="Kim D.-U."/>
        </authorList>
    </citation>
    <scope>NUCLEOTIDE SEQUENCE [LARGE SCALE GENOMIC DNA]</scope>
    <source>
        <strain evidence="2">dW9</strain>
    </source>
</reference>
<dbReference type="Proteomes" id="UP001527882">
    <property type="component" value="Unassembled WGS sequence"/>
</dbReference>